<gene>
    <name evidence="2" type="ORF">GCM10022277_22130</name>
</gene>
<evidence type="ECO:0000259" key="1">
    <source>
        <dbReference type="Pfam" id="PF01966"/>
    </source>
</evidence>
<comment type="caution">
    <text evidence="2">The sequence shown here is derived from an EMBL/GenBank/DDBJ whole genome shotgun (WGS) entry which is preliminary data.</text>
</comment>
<keyword evidence="3" id="KW-1185">Reference proteome</keyword>
<feature type="domain" description="HD" evidence="1">
    <location>
        <begin position="28"/>
        <end position="124"/>
    </location>
</feature>
<dbReference type="Pfam" id="PF01966">
    <property type="entry name" value="HD"/>
    <property type="match status" value="1"/>
</dbReference>
<reference evidence="3" key="1">
    <citation type="journal article" date="2019" name="Int. J. Syst. Evol. Microbiol.">
        <title>The Global Catalogue of Microorganisms (GCM) 10K type strain sequencing project: providing services to taxonomists for standard genome sequencing and annotation.</title>
        <authorList>
            <consortium name="The Broad Institute Genomics Platform"/>
            <consortium name="The Broad Institute Genome Sequencing Center for Infectious Disease"/>
            <person name="Wu L."/>
            <person name="Ma J."/>
        </authorList>
    </citation>
    <scope>NUCLEOTIDE SEQUENCE [LARGE SCALE GENOMIC DNA]</scope>
    <source>
        <strain evidence="3">JCM 17551</strain>
    </source>
</reference>
<dbReference type="Gene3D" id="1.10.3210.10">
    <property type="entry name" value="Hypothetical protein af1432"/>
    <property type="match status" value="1"/>
</dbReference>
<dbReference type="SUPFAM" id="SSF109604">
    <property type="entry name" value="HD-domain/PDEase-like"/>
    <property type="match status" value="1"/>
</dbReference>
<evidence type="ECO:0000313" key="3">
    <source>
        <dbReference type="Proteomes" id="UP001501565"/>
    </source>
</evidence>
<dbReference type="InterPro" id="IPR006674">
    <property type="entry name" value="HD_domain"/>
</dbReference>
<sequence>MIKFSETIESVIKPYQGLLGKDFVGYRNHLYRLVNLCDAIKTLTDTEFEKIAIASVFHDLAIWTDHTADYVGPSEQLAKNYLKSIDFPEWEEDVCKIIREHHKVTACDPNLSLAEVFRRADWIDVTLGFRTFGVPRKQINWILREFPDAGFHPFLAQFIRSQAFKHPFNPLPMLKW</sequence>
<protein>
    <submittedName>
        <fullName evidence="2">HD domain-containing protein</fullName>
    </submittedName>
</protein>
<name>A0ABP7MMG4_9GAMM</name>
<accession>A0ABP7MMG4</accession>
<dbReference type="EMBL" id="BAABBN010000007">
    <property type="protein sequence ID" value="GAA3925626.1"/>
    <property type="molecule type" value="Genomic_DNA"/>
</dbReference>
<proteinExistence type="predicted"/>
<organism evidence="2 3">
    <name type="scientific">Litoribacillus peritrichatus</name>
    <dbReference type="NCBI Taxonomy" id="718191"/>
    <lineage>
        <taxon>Bacteria</taxon>
        <taxon>Pseudomonadati</taxon>
        <taxon>Pseudomonadota</taxon>
        <taxon>Gammaproteobacteria</taxon>
        <taxon>Oceanospirillales</taxon>
        <taxon>Oceanospirillaceae</taxon>
        <taxon>Litoribacillus</taxon>
    </lineage>
</organism>
<evidence type="ECO:0000313" key="2">
    <source>
        <dbReference type="EMBL" id="GAA3925626.1"/>
    </source>
</evidence>
<dbReference type="RefSeq" id="WP_344798534.1">
    <property type="nucleotide sequence ID" value="NZ_BAABBN010000007.1"/>
</dbReference>
<dbReference type="Proteomes" id="UP001501565">
    <property type="component" value="Unassembled WGS sequence"/>
</dbReference>